<dbReference type="CDD" id="cd03442">
    <property type="entry name" value="BFIT_BACH"/>
    <property type="match status" value="2"/>
</dbReference>
<dbReference type="Pfam" id="PF03061">
    <property type="entry name" value="4HBT"/>
    <property type="match status" value="2"/>
</dbReference>
<comment type="caution">
    <text evidence="6">The sequence shown here is derived from an EMBL/GenBank/DDBJ whole genome shotgun (WGS) entry which is preliminary data.</text>
</comment>
<evidence type="ECO:0000259" key="5">
    <source>
        <dbReference type="PROSITE" id="PS51770"/>
    </source>
</evidence>
<protein>
    <submittedName>
        <fullName evidence="6">Acyl-CoA thioester hydrolase</fullName>
        <ecNumber evidence="6">3.1.2.-</ecNumber>
    </submittedName>
</protein>
<dbReference type="EC" id="3.1.2.-" evidence="6"/>
<name>A0A0M2UTY4_9BACT</name>
<comment type="similarity">
    <text evidence="1">Belongs to the acyl coenzyme A hydrolase family.</text>
</comment>
<feature type="domain" description="HotDog ACOT-type" evidence="5">
    <location>
        <begin position="5"/>
        <end position="116"/>
    </location>
</feature>
<dbReference type="InterPro" id="IPR040170">
    <property type="entry name" value="Cytosol_ACT"/>
</dbReference>
<keyword evidence="7" id="KW-1185">Reference proteome</keyword>
<dbReference type="InterPro" id="IPR029069">
    <property type="entry name" value="HotDog_dom_sf"/>
</dbReference>
<dbReference type="GO" id="GO:0005737">
    <property type="term" value="C:cytoplasm"/>
    <property type="evidence" value="ECO:0007669"/>
    <property type="project" value="TreeGrafter"/>
</dbReference>
<evidence type="ECO:0000256" key="1">
    <source>
        <dbReference type="ARBA" id="ARBA00010458"/>
    </source>
</evidence>
<reference evidence="6 7" key="1">
    <citation type="journal article" date="2013" name="BMC Microbiol.">
        <title>Identification of the type II cytochrome c maturation pathway in anammox bacteria by comparative genomics.</title>
        <authorList>
            <person name="Ferousi C."/>
            <person name="Speth D.R."/>
            <person name="Reimann J."/>
            <person name="Op den Camp H.J."/>
            <person name="Allen J.W."/>
            <person name="Keltjens J.T."/>
            <person name="Jetten M.S."/>
        </authorList>
    </citation>
    <scope>NUCLEOTIDE SEQUENCE [LARGE SCALE GENOMIC DNA]</scope>
    <source>
        <strain evidence="6">RU1</strain>
    </source>
</reference>
<evidence type="ECO:0000313" key="6">
    <source>
        <dbReference type="EMBL" id="KKO19277.1"/>
    </source>
</evidence>
<dbReference type="PANTHER" id="PTHR11049">
    <property type="entry name" value="ACYL COENZYME A THIOESTER HYDROLASE"/>
    <property type="match status" value="1"/>
</dbReference>
<accession>A0A0M2UTY4</accession>
<sequence length="312" mass="34506">MISIASTLIEMLHHIFPQQANPAGTLYGGWMMNWIVTAGNLAALRLTKRPLLLASIEDLFFLQPVRIGDVVTVRAVVEHIGNTSLEVEAVVFCRAFSDEDKLCTRARMSFVSVDAQGKPVPIGQQIEPSDDKEMKLYQYAREIREGRMARIAQRKQRVHDTNLEDAGQLSLRVHRLVFPEDALYGTLMYGGKLLLILDEIMAIMAMKFAKGTIVTASLDALDFYHPIYVGNVLTLATSLNYVGRSSMEIGVKVLAENPISNTVHHTCTAYSTCVKVDTTGSPCPLTSFVPVTDVGKRRWLRLSGENSAACCD</sequence>
<dbReference type="InterPro" id="IPR006683">
    <property type="entry name" value="Thioestr_dom"/>
</dbReference>
<dbReference type="SUPFAM" id="SSF54637">
    <property type="entry name" value="Thioesterase/thiol ester dehydrase-isomerase"/>
    <property type="match status" value="2"/>
</dbReference>
<proteinExistence type="inferred from homology"/>
<keyword evidence="2 4" id="KW-0378">Hydrolase</keyword>
<feature type="domain" description="HotDog ACOT-type" evidence="5">
    <location>
        <begin position="167"/>
        <end position="279"/>
    </location>
</feature>
<dbReference type="GO" id="GO:0052816">
    <property type="term" value="F:long-chain fatty acyl-CoA hydrolase activity"/>
    <property type="evidence" value="ECO:0007669"/>
    <property type="project" value="TreeGrafter"/>
</dbReference>
<gene>
    <name evidence="6" type="ORF">BROFUL_02015</name>
</gene>
<dbReference type="AlphaFoldDB" id="A0A0M2UTY4"/>
<feature type="active site" evidence="3">
    <location>
        <position position="198"/>
    </location>
</feature>
<organism evidence="6 7">
    <name type="scientific">Candidatus Brocadia fulgida</name>
    <dbReference type="NCBI Taxonomy" id="380242"/>
    <lineage>
        <taxon>Bacteria</taxon>
        <taxon>Pseudomonadati</taxon>
        <taxon>Planctomycetota</taxon>
        <taxon>Candidatus Brocadiia</taxon>
        <taxon>Candidatus Brocadiales</taxon>
        <taxon>Candidatus Brocadiaceae</taxon>
        <taxon>Candidatus Brocadia</taxon>
    </lineage>
</organism>
<evidence type="ECO:0000256" key="4">
    <source>
        <dbReference type="PROSITE-ProRule" id="PRU01106"/>
    </source>
</evidence>
<evidence type="ECO:0000256" key="2">
    <source>
        <dbReference type="ARBA" id="ARBA00022801"/>
    </source>
</evidence>
<dbReference type="PROSITE" id="PS51770">
    <property type="entry name" value="HOTDOG_ACOT"/>
    <property type="match status" value="2"/>
</dbReference>
<evidence type="ECO:0000256" key="3">
    <source>
        <dbReference type="PIRSR" id="PIRSR640170-1"/>
    </source>
</evidence>
<dbReference type="EMBL" id="LAQJ01000204">
    <property type="protein sequence ID" value="KKO19277.1"/>
    <property type="molecule type" value="Genomic_DNA"/>
</dbReference>
<evidence type="ECO:0000313" key="7">
    <source>
        <dbReference type="Proteomes" id="UP000034954"/>
    </source>
</evidence>
<feature type="active site" evidence="3">
    <location>
        <position position="21"/>
    </location>
</feature>
<dbReference type="InterPro" id="IPR033120">
    <property type="entry name" value="HOTDOG_ACOT"/>
</dbReference>
<dbReference type="Gene3D" id="3.10.129.10">
    <property type="entry name" value="Hotdog Thioesterase"/>
    <property type="match status" value="2"/>
</dbReference>
<dbReference type="GO" id="GO:0006637">
    <property type="term" value="P:acyl-CoA metabolic process"/>
    <property type="evidence" value="ECO:0007669"/>
    <property type="project" value="TreeGrafter"/>
</dbReference>
<dbReference type="Proteomes" id="UP000034954">
    <property type="component" value="Unassembled WGS sequence"/>
</dbReference>